<organism evidence="1 2">
    <name type="scientific">Trifolium medium</name>
    <dbReference type="NCBI Taxonomy" id="97028"/>
    <lineage>
        <taxon>Eukaryota</taxon>
        <taxon>Viridiplantae</taxon>
        <taxon>Streptophyta</taxon>
        <taxon>Embryophyta</taxon>
        <taxon>Tracheophyta</taxon>
        <taxon>Spermatophyta</taxon>
        <taxon>Magnoliopsida</taxon>
        <taxon>eudicotyledons</taxon>
        <taxon>Gunneridae</taxon>
        <taxon>Pentapetalae</taxon>
        <taxon>rosids</taxon>
        <taxon>fabids</taxon>
        <taxon>Fabales</taxon>
        <taxon>Fabaceae</taxon>
        <taxon>Papilionoideae</taxon>
        <taxon>50 kb inversion clade</taxon>
        <taxon>NPAAA clade</taxon>
        <taxon>Hologalegina</taxon>
        <taxon>IRL clade</taxon>
        <taxon>Trifolieae</taxon>
        <taxon>Trifolium</taxon>
    </lineage>
</organism>
<evidence type="ECO:0000313" key="1">
    <source>
        <dbReference type="EMBL" id="MCI51831.1"/>
    </source>
</evidence>
<dbReference type="AlphaFoldDB" id="A0A392SSJ1"/>
<keyword evidence="2" id="KW-1185">Reference proteome</keyword>
<comment type="caution">
    <text evidence="1">The sequence shown here is derived from an EMBL/GenBank/DDBJ whole genome shotgun (WGS) entry which is preliminary data.</text>
</comment>
<protein>
    <submittedName>
        <fullName evidence="1">Uncharacterized protein</fullName>
    </submittedName>
</protein>
<evidence type="ECO:0000313" key="2">
    <source>
        <dbReference type="Proteomes" id="UP000265520"/>
    </source>
</evidence>
<proteinExistence type="predicted"/>
<accession>A0A392SSJ1</accession>
<dbReference type="EMBL" id="LXQA010438035">
    <property type="protein sequence ID" value="MCI51831.1"/>
    <property type="molecule type" value="Genomic_DNA"/>
</dbReference>
<dbReference type="Proteomes" id="UP000265520">
    <property type="component" value="Unassembled WGS sequence"/>
</dbReference>
<sequence>MKFQTPDFLEIRFLTRKLNCAGQNGTKRRIYKLNM</sequence>
<feature type="non-terminal residue" evidence="1">
    <location>
        <position position="35"/>
    </location>
</feature>
<name>A0A392SSJ1_9FABA</name>
<reference evidence="1 2" key="1">
    <citation type="journal article" date="2018" name="Front. Plant Sci.">
        <title>Red Clover (Trifolium pratense) and Zigzag Clover (T. medium) - A Picture of Genomic Similarities and Differences.</title>
        <authorList>
            <person name="Dluhosova J."/>
            <person name="Istvanek J."/>
            <person name="Nedelnik J."/>
            <person name="Repkova J."/>
        </authorList>
    </citation>
    <scope>NUCLEOTIDE SEQUENCE [LARGE SCALE GENOMIC DNA]</scope>
    <source>
        <strain evidence="2">cv. 10/8</strain>
        <tissue evidence="1">Leaf</tissue>
    </source>
</reference>